<dbReference type="PROSITE" id="PS50913">
    <property type="entry name" value="GRIP"/>
    <property type="match status" value="1"/>
</dbReference>
<feature type="region of interest" description="Disordered" evidence="2">
    <location>
        <begin position="1"/>
        <end position="122"/>
    </location>
</feature>
<feature type="compositionally biased region" description="Basic and acidic residues" evidence="2">
    <location>
        <begin position="7"/>
        <end position="19"/>
    </location>
</feature>
<feature type="compositionally biased region" description="Low complexity" evidence="2">
    <location>
        <begin position="24"/>
        <end position="39"/>
    </location>
</feature>
<dbReference type="EMBL" id="CAJHIT010000005">
    <property type="protein sequence ID" value="CAD6501608.1"/>
    <property type="molecule type" value="Genomic_DNA"/>
</dbReference>
<evidence type="ECO:0000256" key="1">
    <source>
        <dbReference type="SAM" id="Coils"/>
    </source>
</evidence>
<organism evidence="4 5">
    <name type="scientific">Blumeria graminis f. sp. triticale</name>
    <dbReference type="NCBI Taxonomy" id="1689686"/>
    <lineage>
        <taxon>Eukaryota</taxon>
        <taxon>Fungi</taxon>
        <taxon>Dikarya</taxon>
        <taxon>Ascomycota</taxon>
        <taxon>Pezizomycotina</taxon>
        <taxon>Leotiomycetes</taxon>
        <taxon>Erysiphales</taxon>
        <taxon>Erysiphaceae</taxon>
        <taxon>Blumeria</taxon>
    </lineage>
</organism>
<gene>
    <name evidence="4" type="ORF">BGTH12_LOCUS2966</name>
</gene>
<dbReference type="Proteomes" id="UP000683417">
    <property type="component" value="Unassembled WGS sequence"/>
</dbReference>
<feature type="region of interest" description="Disordered" evidence="2">
    <location>
        <begin position="458"/>
        <end position="526"/>
    </location>
</feature>
<proteinExistence type="predicted"/>
<feature type="coiled-coil region" evidence="1">
    <location>
        <begin position="289"/>
        <end position="316"/>
    </location>
</feature>
<name>A0A9W4GEG0_BLUGR</name>
<reference evidence="4" key="1">
    <citation type="submission" date="2020-10" db="EMBL/GenBank/DDBJ databases">
        <authorList>
            <person name="Muller C M."/>
        </authorList>
    </citation>
    <scope>NUCLEOTIDE SEQUENCE</scope>
    <source>
        <strain evidence="4">THUN-12</strain>
    </source>
</reference>
<feature type="compositionally biased region" description="Basic and acidic residues" evidence="2">
    <location>
        <begin position="41"/>
        <end position="59"/>
    </location>
</feature>
<protein>
    <submittedName>
        <fullName evidence="4">BgTH12-01858</fullName>
    </submittedName>
</protein>
<feature type="coiled-coil region" evidence="1">
    <location>
        <begin position="540"/>
        <end position="734"/>
    </location>
</feature>
<feature type="compositionally biased region" description="Polar residues" evidence="2">
    <location>
        <begin position="516"/>
        <end position="526"/>
    </location>
</feature>
<feature type="region of interest" description="Disordered" evidence="2">
    <location>
        <begin position="406"/>
        <end position="430"/>
    </location>
</feature>
<evidence type="ECO:0000259" key="3">
    <source>
        <dbReference type="PROSITE" id="PS50913"/>
    </source>
</evidence>
<keyword evidence="1" id="KW-0175">Coiled coil</keyword>
<feature type="domain" description="GRIP" evidence="3">
    <location>
        <begin position="1036"/>
        <end position="1087"/>
    </location>
</feature>
<accession>A0A9W4GEG0</accession>
<feature type="compositionally biased region" description="Basic residues" evidence="2">
    <location>
        <begin position="489"/>
        <end position="500"/>
    </location>
</feature>
<evidence type="ECO:0000256" key="2">
    <source>
        <dbReference type="SAM" id="MobiDB-lite"/>
    </source>
</evidence>
<evidence type="ECO:0000313" key="4">
    <source>
        <dbReference type="EMBL" id="CAD6501608.1"/>
    </source>
</evidence>
<feature type="compositionally biased region" description="Basic and acidic residues" evidence="2">
    <location>
        <begin position="102"/>
        <end position="114"/>
    </location>
</feature>
<evidence type="ECO:0000313" key="5">
    <source>
        <dbReference type="Proteomes" id="UP000683417"/>
    </source>
</evidence>
<dbReference type="InterPro" id="IPR000237">
    <property type="entry name" value="GRIP_dom"/>
</dbReference>
<feature type="coiled-coil region" evidence="1">
    <location>
        <begin position="199"/>
        <end position="240"/>
    </location>
</feature>
<sequence length="1091" mass="124749">MFQRLKGAIDSRIAEEQARQKALAGSPISRSASSSSKSGSIKKEIASKSKRDRRHEDSVNSRGPDPSEFDHAFIIEDEDDEANKETVPGDTPHHRNNSSEFKAPETEITDKESSKLVASPNPEITPTVRMKLRKLERLETRYQELLRSYRVAHARAISIESFEKQLRENTPLSTISDPDALGEYLNQLNLKGEILMEELKRVTTDRDEFKNKVATLEHEVSTSKKELVAENQNCDQEEAETNEIPRIDVVNLVESVSSAVSTDLTVFSPSGQVKFDKEQSSCELILTNGDNLQKKLEEKSAEVKILKSRVEELEKYLPTAQDSNQNLASSSNNKIQESNVDEEPILNDQFTKDKIDAQAIEIQVLKNKIETTESRFSDQIFSLESQKKDAEERLFNFQADLAKQEETSSKALISIPNTSSSPTSSSEELINQKKKFEQLEEEYKAKIEALSTKLQQNSSLLQPKNSEKEVTADSNLNIEVPSVAGPSKTSKKRNKKKKKLSNLPPTLSETDYRSESVPNTPNTGNIENDLIKLQSELQDRDLLITQLQSKRKNEEDLREELENTQESLLSIGQEHVMAKENIKLLNEEKKKLQEEVSSLEKDLNLSKIESENSKTTSNNIKKLSQEYEDIKIKSATLQTDLIVTQQLAASRYKDLTDLRETHQKVQQEMAKLRTDNMGLKSAKEELVTSNLDLRRLQIREKDLKSEVTSFKKQVNDFQSEIRTLNEKIGQENAARLRAEDHQRVAQRDMRKSEAEKIKISAALEKSSSELVKSCEETISLQSQVKDLEEQVMKLSLESKKFREEAEIQSSLLSNALSSVESMKGQASEMAMQLREAQTQSESLSEELAEAHRLLSERTREGETMRRLLADVDERADARVREMQEKMEIAIKERDQLEDESSNIGRRRAREIEELKVRHRDLDRDLKSITSEKERLENAENTWKHKYEELEHISQSSKKEAEGIRIALNQLQDALNRSEKAVREAEKQRQETTKLLDDANQRFEKAKKENQTLQSKLAKFDENRRDSTDIRTYGATKNDAILDFVYLKTIILQFLEQRDRKVQESLVKTVLGQLLKIDKSEQDRWIAAIIAK</sequence>
<feature type="coiled-coil region" evidence="1">
    <location>
        <begin position="128"/>
        <end position="155"/>
    </location>
</feature>
<dbReference type="AlphaFoldDB" id="A0A9W4GEG0"/>
<feature type="coiled-coil region" evidence="1">
    <location>
        <begin position="777"/>
        <end position="1022"/>
    </location>
</feature>
<comment type="caution">
    <text evidence="4">The sequence shown here is derived from an EMBL/GenBank/DDBJ whole genome shotgun (WGS) entry which is preliminary data.</text>
</comment>
<dbReference type="Pfam" id="PF01465">
    <property type="entry name" value="GRIP"/>
    <property type="match status" value="1"/>
</dbReference>
<feature type="compositionally biased region" description="Low complexity" evidence="2">
    <location>
        <begin position="412"/>
        <end position="429"/>
    </location>
</feature>